<feature type="signal peptide" evidence="5">
    <location>
        <begin position="1"/>
        <end position="21"/>
    </location>
</feature>
<name>A0A4T3F338_9SPHN</name>
<reference evidence="7 8" key="1">
    <citation type="submission" date="2019-04" db="EMBL/GenBank/DDBJ databases">
        <title>Altererythrobacter aquimixticola sp. nov., isolated from sediment of junction between the ocean and a freshwater spring.</title>
        <authorList>
            <person name="Yoon J.-H."/>
        </authorList>
    </citation>
    <scope>NUCLEOTIDE SEQUENCE [LARGE SCALE GENOMIC DNA]</scope>
    <source>
        <strain evidence="7 8">SSKS-13</strain>
    </source>
</reference>
<evidence type="ECO:0000313" key="8">
    <source>
        <dbReference type="Proteomes" id="UP000309389"/>
    </source>
</evidence>
<keyword evidence="3" id="KW-0472">Membrane</keyword>
<evidence type="ECO:0000256" key="1">
    <source>
        <dbReference type="ARBA" id="ARBA00004370"/>
    </source>
</evidence>
<comment type="caution">
    <text evidence="7">The sequence shown here is derived from an EMBL/GenBank/DDBJ whole genome shotgun (WGS) entry which is preliminary data.</text>
</comment>
<dbReference type="EMBL" id="SSHH01000001">
    <property type="protein sequence ID" value="TIX51151.1"/>
    <property type="molecule type" value="Genomic_DNA"/>
</dbReference>
<dbReference type="GO" id="GO:0016020">
    <property type="term" value="C:membrane"/>
    <property type="evidence" value="ECO:0007669"/>
    <property type="project" value="UniProtKB-SubCell"/>
</dbReference>
<dbReference type="PANTHER" id="PTHR34001">
    <property type="entry name" value="BLL7405 PROTEIN"/>
    <property type="match status" value="1"/>
</dbReference>
<proteinExistence type="inferred from homology"/>
<evidence type="ECO:0000256" key="3">
    <source>
        <dbReference type="ARBA" id="ARBA00023136"/>
    </source>
</evidence>
<comment type="similarity">
    <text evidence="4">Belongs to the Omp25/RopB family.</text>
</comment>
<keyword evidence="2 5" id="KW-0732">Signal</keyword>
<dbReference type="InterPro" id="IPR011250">
    <property type="entry name" value="OMP/PagP_B-barrel"/>
</dbReference>
<sequence length="193" mass="20854">MKSLSLLALAATALLPATSLAQSFEGPYAGVQIGWNNDRAPLPDGAATSTQERDSFVGGIYAGYDHAVADNVVLGVEGGFQIGVDDRISGANNLVAVDQRYAFDISTRAGYVVGDSTLAYVRGGYSNSRVRLSDVSATGYETENLDGWFVGGGVEHKLINNVSARLEYRYHQYDFDEDDLERHQVLAGVSYRF</sequence>
<evidence type="ECO:0000256" key="5">
    <source>
        <dbReference type="SAM" id="SignalP"/>
    </source>
</evidence>
<feature type="domain" description="Outer membrane protein beta-barrel" evidence="6">
    <location>
        <begin position="8"/>
        <end position="193"/>
    </location>
</feature>
<evidence type="ECO:0000259" key="6">
    <source>
        <dbReference type="Pfam" id="PF13505"/>
    </source>
</evidence>
<organism evidence="7 8">
    <name type="scientific">Alteraurantiacibacter aquimixticola</name>
    <dbReference type="NCBI Taxonomy" id="2489173"/>
    <lineage>
        <taxon>Bacteria</taxon>
        <taxon>Pseudomonadati</taxon>
        <taxon>Pseudomonadota</taxon>
        <taxon>Alphaproteobacteria</taxon>
        <taxon>Sphingomonadales</taxon>
        <taxon>Erythrobacteraceae</taxon>
        <taxon>Alteraurantiacibacter</taxon>
    </lineage>
</organism>
<evidence type="ECO:0000256" key="4">
    <source>
        <dbReference type="ARBA" id="ARBA00038306"/>
    </source>
</evidence>
<dbReference type="Pfam" id="PF13505">
    <property type="entry name" value="OMP_b-brl"/>
    <property type="match status" value="1"/>
</dbReference>
<protein>
    <submittedName>
        <fullName evidence="7">Porin family protein</fullName>
    </submittedName>
</protein>
<dbReference type="InterPro" id="IPR051692">
    <property type="entry name" value="OMP-like"/>
</dbReference>
<gene>
    <name evidence="7" type="ORF">E5222_01330</name>
</gene>
<evidence type="ECO:0000313" key="7">
    <source>
        <dbReference type="EMBL" id="TIX51151.1"/>
    </source>
</evidence>
<comment type="subcellular location">
    <subcellularLocation>
        <location evidence="1">Membrane</location>
    </subcellularLocation>
</comment>
<evidence type="ECO:0000256" key="2">
    <source>
        <dbReference type="ARBA" id="ARBA00022729"/>
    </source>
</evidence>
<dbReference type="PANTHER" id="PTHR34001:SF3">
    <property type="entry name" value="BLL7405 PROTEIN"/>
    <property type="match status" value="1"/>
</dbReference>
<dbReference type="OrthoDB" id="8222426at2"/>
<dbReference type="Gene3D" id="2.40.160.20">
    <property type="match status" value="1"/>
</dbReference>
<accession>A0A4T3F338</accession>
<dbReference type="InterPro" id="IPR027385">
    <property type="entry name" value="Beta-barrel_OMP"/>
</dbReference>
<keyword evidence="8" id="KW-1185">Reference proteome</keyword>
<feature type="chain" id="PRO_5020933215" evidence="5">
    <location>
        <begin position="22"/>
        <end position="193"/>
    </location>
</feature>
<dbReference type="SUPFAM" id="SSF56925">
    <property type="entry name" value="OMPA-like"/>
    <property type="match status" value="1"/>
</dbReference>
<dbReference type="Proteomes" id="UP000309389">
    <property type="component" value="Unassembled WGS sequence"/>
</dbReference>
<dbReference type="RefSeq" id="WP_136691790.1">
    <property type="nucleotide sequence ID" value="NZ_SSHH01000001.1"/>
</dbReference>
<dbReference type="AlphaFoldDB" id="A0A4T3F338"/>